<accession>A0ABT5P1A0</accession>
<dbReference type="EMBL" id="JAMDGY010000146">
    <property type="protein sequence ID" value="MDD0994242.1"/>
    <property type="molecule type" value="Genomic_DNA"/>
</dbReference>
<evidence type="ECO:0000313" key="4">
    <source>
        <dbReference type="Proteomes" id="UP001148203"/>
    </source>
</evidence>
<evidence type="ECO:0000313" key="3">
    <source>
        <dbReference type="EMBL" id="MDD0994242.1"/>
    </source>
</evidence>
<comment type="caution">
    <text evidence="3">The sequence shown here is derived from an EMBL/GenBank/DDBJ whole genome shotgun (WGS) entry which is preliminary data.</text>
</comment>
<sequence>MSHFDQTRREPLLSEQAYLHSSTRKEADLADPALLALLDDPRRDASHSRGLQWDFACMALELTLQRYSGGEHLERVASYAQYTFVQFETFFRRHPAEKLKPWDRDHYQYILWLLTLAVCFGLETRIADIAHWTEREDEQAQDELLHQLFSRLDQTFNGGPLLFPEAFEHLLPGLDYAEQRGVNALTEYLSHWPASVKGCYWHDRHQHAEAGFFGYWALEAALVTVLWGIDDTPYRVARFYPAALVMHARYQRHDQRFPDQELAKRRPGWMYPSGTPCPWPGLWRCDEQPDLQQLIQHTAPFPHVNGKTVHWLLLRTHLTEEDWKRLG</sequence>
<evidence type="ECO:0000259" key="2">
    <source>
        <dbReference type="Pfam" id="PF08929"/>
    </source>
</evidence>
<keyword evidence="4" id="KW-1185">Reference proteome</keyword>
<organism evidence="3 4">
    <name type="scientific">Pseudomonas fontis</name>
    <dbReference type="NCBI Taxonomy" id="2942633"/>
    <lineage>
        <taxon>Bacteria</taxon>
        <taxon>Pseudomonadati</taxon>
        <taxon>Pseudomonadota</taxon>
        <taxon>Gammaproteobacteria</taxon>
        <taxon>Pseudomonadales</taxon>
        <taxon>Pseudomonadaceae</taxon>
        <taxon>Pseudomonas</taxon>
    </lineage>
</organism>
<evidence type="ECO:0000259" key="1">
    <source>
        <dbReference type="Pfam" id="PF08928"/>
    </source>
</evidence>
<name>A0ABT5P1A0_9PSED</name>
<dbReference type="InterPro" id="IPR015024">
    <property type="entry name" value="PoNi_N"/>
</dbReference>
<dbReference type="Pfam" id="PF08928">
    <property type="entry name" value="PoNi_N"/>
    <property type="match status" value="1"/>
</dbReference>
<protein>
    <submittedName>
        <fullName evidence="3">PoNi-like cognate immunity protein</fullName>
    </submittedName>
</protein>
<dbReference type="RefSeq" id="WP_273913447.1">
    <property type="nucleotide sequence ID" value="NZ_JAMDGX010000085.1"/>
</dbReference>
<proteinExistence type="predicted"/>
<dbReference type="InterPro" id="IPR028983">
    <property type="entry name" value="PA2201-like_C"/>
</dbReference>
<feature type="domain" description="PoNi N-terminal" evidence="1">
    <location>
        <begin position="9"/>
        <end position="126"/>
    </location>
</feature>
<dbReference type="InterPro" id="IPR015025">
    <property type="entry name" value="PoNi_C"/>
</dbReference>
<dbReference type="Gene3D" id="1.10.3920.10">
    <property type="entry name" value="PA2201 C-terminal domain-like"/>
    <property type="match status" value="1"/>
</dbReference>
<reference evidence="3 4" key="1">
    <citation type="submission" date="2022-05" db="EMBL/GenBank/DDBJ databases">
        <title>Novel Pseudomonas spp. Isolated from a Rainbow Trout Aquaculture Facility.</title>
        <authorList>
            <person name="Testerman T."/>
            <person name="Graf J."/>
        </authorList>
    </citation>
    <scope>NUCLEOTIDE SEQUENCE [LARGE SCALE GENOMIC DNA]</scope>
    <source>
        <strain evidence="3 4">ID681</strain>
    </source>
</reference>
<gene>
    <name evidence="3" type="ORF">M5G11_27350</name>
</gene>
<dbReference type="SUPFAM" id="SSF140731">
    <property type="entry name" value="PA2201 C-terminal domain-like"/>
    <property type="match status" value="1"/>
</dbReference>
<feature type="domain" description="PoNi C-terminal" evidence="2">
    <location>
        <begin position="141"/>
        <end position="244"/>
    </location>
</feature>
<dbReference type="Pfam" id="PF08929">
    <property type="entry name" value="PoNi_C"/>
    <property type="match status" value="1"/>
</dbReference>
<dbReference type="Proteomes" id="UP001148203">
    <property type="component" value="Unassembled WGS sequence"/>
</dbReference>